<comment type="caution">
    <text evidence="1">The sequence shown here is derived from an EMBL/GenBank/DDBJ whole genome shotgun (WGS) entry which is preliminary data.</text>
</comment>
<reference evidence="1" key="1">
    <citation type="submission" date="2022-10" db="EMBL/GenBank/DDBJ databases">
        <title>Culturing micro-colonial fungi from biological soil crusts in the Mojave desert and describing Neophaeococcomyces mojavensis, and introducing the new genera and species Taxawa tesnikishii.</title>
        <authorList>
            <person name="Kurbessoian T."/>
            <person name="Stajich J.E."/>
        </authorList>
    </citation>
    <scope>NUCLEOTIDE SEQUENCE</scope>
    <source>
        <strain evidence="1">JES_115</strain>
    </source>
</reference>
<accession>A0ACC2YXM4</accession>
<dbReference type="Proteomes" id="UP001172680">
    <property type="component" value="Unassembled WGS sequence"/>
</dbReference>
<dbReference type="EMBL" id="JAPDRP010000018">
    <property type="protein sequence ID" value="KAJ9640013.1"/>
    <property type="molecule type" value="Genomic_DNA"/>
</dbReference>
<evidence type="ECO:0000313" key="1">
    <source>
        <dbReference type="EMBL" id="KAJ9640013.1"/>
    </source>
</evidence>
<sequence length="145" mass="15920">MDAAKEFLPSTFNLIKPKPGGTSKKNVGSMNAILTTRELRELVEGGKGFNKGLQDKYGDQAMSSSVQDIWATTANPPHGRSPVEITVISMYRHDCDEMVRAIQHAKSPRVEVATVDAFQGREKPIILLHFVAADVDVLIPDNDDD</sequence>
<keyword evidence="2" id="KW-1185">Reference proteome</keyword>
<organism evidence="1 2">
    <name type="scientific">Coniosporium tulheliwenetii</name>
    <dbReference type="NCBI Taxonomy" id="3383036"/>
    <lineage>
        <taxon>Eukaryota</taxon>
        <taxon>Fungi</taxon>
        <taxon>Dikarya</taxon>
        <taxon>Ascomycota</taxon>
        <taxon>Pezizomycotina</taxon>
        <taxon>Dothideomycetes</taxon>
        <taxon>Dothideomycetes incertae sedis</taxon>
        <taxon>Coniosporium</taxon>
    </lineage>
</organism>
<name>A0ACC2YXM4_9PEZI</name>
<evidence type="ECO:0000313" key="2">
    <source>
        <dbReference type="Proteomes" id="UP001172680"/>
    </source>
</evidence>
<proteinExistence type="predicted"/>
<gene>
    <name evidence="1" type="primary">DNA2</name>
    <name evidence="1" type="ORF">H2199_006247</name>
</gene>
<protein>
    <submittedName>
        <fullName evidence="1">Tripartite DNA replication factor</fullName>
    </submittedName>
</protein>